<dbReference type="AlphaFoldDB" id="A0A914D0F9"/>
<evidence type="ECO:0000313" key="2">
    <source>
        <dbReference type="WBParaSite" id="ACRNAN_scaffold1604.g24722.t1"/>
    </source>
</evidence>
<reference evidence="2" key="1">
    <citation type="submission" date="2022-11" db="UniProtKB">
        <authorList>
            <consortium name="WormBaseParasite"/>
        </authorList>
    </citation>
    <scope>IDENTIFICATION</scope>
</reference>
<evidence type="ECO:0000313" key="1">
    <source>
        <dbReference type="Proteomes" id="UP000887540"/>
    </source>
</evidence>
<name>A0A914D0F9_9BILA</name>
<keyword evidence="1" id="KW-1185">Reference proteome</keyword>
<accession>A0A914D0F9</accession>
<dbReference type="Proteomes" id="UP000887540">
    <property type="component" value="Unplaced"/>
</dbReference>
<sequence>MYSRAVGRVFARYLIASGPIRLRSPCPNLLSVGPSTHEAVNFRLFASQTQENNPEKPIVPGRKLVNLIEKSFVEGERSVDLALQKSEGDDVFIKLSYRGLLLLSGEEAVVFLQKLDNIIGAIKEGRNEYLEEYEVKGRKFKLYFRGVEVLKIQRISLRNKKIGIMIPLQAVSTVRENLAALLEEYEKLKKEGKLTG</sequence>
<protein>
    <submittedName>
        <fullName evidence="2">Uncharacterized protein</fullName>
    </submittedName>
</protein>
<dbReference type="WBParaSite" id="ACRNAN_scaffold1604.g24722.t1">
    <property type="protein sequence ID" value="ACRNAN_scaffold1604.g24722.t1"/>
    <property type="gene ID" value="ACRNAN_scaffold1604.g24722"/>
</dbReference>
<organism evidence="1 2">
    <name type="scientific">Acrobeloides nanus</name>
    <dbReference type="NCBI Taxonomy" id="290746"/>
    <lineage>
        <taxon>Eukaryota</taxon>
        <taxon>Metazoa</taxon>
        <taxon>Ecdysozoa</taxon>
        <taxon>Nematoda</taxon>
        <taxon>Chromadorea</taxon>
        <taxon>Rhabditida</taxon>
        <taxon>Tylenchina</taxon>
        <taxon>Cephalobomorpha</taxon>
        <taxon>Cephaloboidea</taxon>
        <taxon>Cephalobidae</taxon>
        <taxon>Acrobeloides</taxon>
    </lineage>
</organism>
<proteinExistence type="predicted"/>